<feature type="compositionally biased region" description="Polar residues" evidence="2">
    <location>
        <begin position="904"/>
        <end position="918"/>
    </location>
</feature>
<feature type="region of interest" description="Disordered" evidence="2">
    <location>
        <begin position="379"/>
        <end position="425"/>
    </location>
</feature>
<feature type="compositionally biased region" description="Basic and acidic residues" evidence="2">
    <location>
        <begin position="1236"/>
        <end position="1250"/>
    </location>
</feature>
<gene>
    <name evidence="4" type="ORF">C8A05DRAFT_11408</name>
</gene>
<reference evidence="4" key="1">
    <citation type="journal article" date="2023" name="Mol. Phylogenet. Evol.">
        <title>Genome-scale phylogeny and comparative genomics of the fungal order Sordariales.</title>
        <authorList>
            <person name="Hensen N."/>
            <person name="Bonometti L."/>
            <person name="Westerberg I."/>
            <person name="Brannstrom I.O."/>
            <person name="Guillou S."/>
            <person name="Cros-Aarteil S."/>
            <person name="Calhoun S."/>
            <person name="Haridas S."/>
            <person name="Kuo A."/>
            <person name="Mondo S."/>
            <person name="Pangilinan J."/>
            <person name="Riley R."/>
            <person name="LaButti K."/>
            <person name="Andreopoulos B."/>
            <person name="Lipzen A."/>
            <person name="Chen C."/>
            <person name="Yan M."/>
            <person name="Daum C."/>
            <person name="Ng V."/>
            <person name="Clum A."/>
            <person name="Steindorff A."/>
            <person name="Ohm R.A."/>
            <person name="Martin F."/>
            <person name="Silar P."/>
            <person name="Natvig D.O."/>
            <person name="Lalanne C."/>
            <person name="Gautier V."/>
            <person name="Ament-Velasquez S.L."/>
            <person name="Kruys A."/>
            <person name="Hutchinson M.I."/>
            <person name="Powell A.J."/>
            <person name="Barry K."/>
            <person name="Miller A.N."/>
            <person name="Grigoriev I.V."/>
            <person name="Debuchy R."/>
            <person name="Gladieux P."/>
            <person name="Hiltunen Thoren M."/>
            <person name="Johannesson H."/>
        </authorList>
    </citation>
    <scope>NUCLEOTIDE SEQUENCE</scope>
    <source>
        <strain evidence="4">CBS 103.79</strain>
    </source>
</reference>
<evidence type="ECO:0000259" key="3">
    <source>
        <dbReference type="SMART" id="SM00256"/>
    </source>
</evidence>
<feature type="compositionally biased region" description="Low complexity" evidence="2">
    <location>
        <begin position="1072"/>
        <end position="1083"/>
    </location>
</feature>
<evidence type="ECO:0000313" key="4">
    <source>
        <dbReference type="EMBL" id="KAK3906832.1"/>
    </source>
</evidence>
<feature type="region of interest" description="Disordered" evidence="2">
    <location>
        <begin position="1"/>
        <end position="63"/>
    </location>
</feature>
<dbReference type="SMART" id="SM00256">
    <property type="entry name" value="FBOX"/>
    <property type="match status" value="1"/>
</dbReference>
<feature type="region of interest" description="Disordered" evidence="2">
    <location>
        <begin position="904"/>
        <end position="1056"/>
    </location>
</feature>
<keyword evidence="5" id="KW-1185">Reference proteome</keyword>
<organism evidence="4 5">
    <name type="scientific">Staphylotrichum tortipilum</name>
    <dbReference type="NCBI Taxonomy" id="2831512"/>
    <lineage>
        <taxon>Eukaryota</taxon>
        <taxon>Fungi</taxon>
        <taxon>Dikarya</taxon>
        <taxon>Ascomycota</taxon>
        <taxon>Pezizomycotina</taxon>
        <taxon>Sordariomycetes</taxon>
        <taxon>Sordariomycetidae</taxon>
        <taxon>Sordariales</taxon>
        <taxon>Chaetomiaceae</taxon>
        <taxon>Staphylotrichum</taxon>
    </lineage>
</organism>
<dbReference type="Proteomes" id="UP001303889">
    <property type="component" value="Unassembled WGS sequence"/>
</dbReference>
<dbReference type="InterPro" id="IPR036047">
    <property type="entry name" value="F-box-like_dom_sf"/>
</dbReference>
<dbReference type="Pfam" id="PF00646">
    <property type="entry name" value="F-box"/>
    <property type="match status" value="1"/>
</dbReference>
<dbReference type="CDD" id="cd09917">
    <property type="entry name" value="F-box_SF"/>
    <property type="match status" value="1"/>
</dbReference>
<dbReference type="Pfam" id="PF25422">
    <property type="entry name" value="DUF7892"/>
    <property type="match status" value="1"/>
</dbReference>
<sequence>MRTEPKNNNTCRKGASLTVVEDQDETHTRHLNGSPAPDDTTSLGRKRKSPGDIVQVGGSQSQPDRITKRIRMVDGGRGRGRPPPVTTGSSLIHDRSLLPPEIWHLVFTYCPPKSLGNLLSVNKSFNLYLDPSSPAHRDGVPCAPQRALGPMEPNAIWQASRRLFWPKMPAPLQSKTELDMWRITCSPSCQDCGQRALQGQISPPDPLHPGPGADGVVSLWAFGRRICAMCILKTSEKELDLQISPSIPSAIIPALPFVFLTQDRHVFSATAVELGRLPANLQVTKLFPKSGVEAFQQEFLQVKDMGSGTVGEWLKGLPGRGSAMQHDASKWEKWESSGGASKMRSLLYPGYEGKSTSSLPRKPPAGLPLNPLLTQERHERTAEATQQWTEAKHIPDGEHKSEPSFTIERREDRHLDPTPAPQKVPRDQIDKTWEEAQAPLRVKIAGFADEAVRDNLKKGKKMTRDTCSRFAVNSLLDVRNRFYAGVAKDAETARAAGKPPIVDPPEGPFTQKLTLENMKWIFDTKIKPHTETLRKELFYCNGCEGNFKPFGFEGVIQHYAAKHTSALSLGNIVVHWRAEWPEHPPFSAAARKALSQTQGPGNFPGSGGTLPPATYNFAPAAAPPTQPPPVYPPPGGYGYSPPAYVNYNQLPPPYQPQPAIPPPFVSQPGYEYPPSYITPPAPYPTYQPPPVPYFTPEVDMAQGWKPQPVQYDYHYALQEANGAGGPSALHQASAYPELHQSKVEDVAHNSREVWKLLSYIRDLPGSMKVLATIHHLVKRFRSRFYETPPLSLFIDGLSNNKEMRPVRNINGLVCKACRLGLGNAASVEKDRKEFSLPQLANHFQFRHVEQMAGAQSGPAPLDWVLDMVFVSDLEVSMSASLPASEPQKVLLSAALPIAVAQQPVPASNQSYPPSQTRQPEPIPGKGHHFLAENPPDGLQGIPGHHFPGESSHSSLAPLEDDSRSALGDGGRHSSRGSNPNRGQGGSRAHKKPAGQGKRSKLHNGGGRGSKLPGKKPNVSHGNQKHENAKSHVPTKPNAQPPQGFGKEPLGGSGTVKKEEFNVMAALDSYLLQQNQAPQPRGQQDAARAPSLGETGGFAGHADSQPPRPESHARDGGREASTQASRPALNKRDPARTHLSWSAAGGRQDDAHGPRWAQPTLVESRPRQLEAGSLFGPPAPHTEGRDRLTAPPEAGYGGYHSDRRLQSRPSVETYEIVHVIDESGEYYIRRPVRRVPDPQHKYEERGVRHEAASYPAHGSLSRPNLVREGVGTTRVPENRPTGPQPGPRPGPTFYQEYDPRFPAA</sequence>
<comment type="caution">
    <text evidence="4">The sequence shown here is derived from an EMBL/GenBank/DDBJ whole genome shotgun (WGS) entry which is preliminary data.</text>
</comment>
<dbReference type="InterPro" id="IPR057214">
    <property type="entry name" value="DUF7892"/>
</dbReference>
<feature type="compositionally biased region" description="Basic and acidic residues" evidence="2">
    <location>
        <begin position="1108"/>
        <end position="1117"/>
    </location>
</feature>
<reference evidence="4" key="2">
    <citation type="submission" date="2023-05" db="EMBL/GenBank/DDBJ databases">
        <authorList>
            <consortium name="Lawrence Berkeley National Laboratory"/>
            <person name="Steindorff A."/>
            <person name="Hensen N."/>
            <person name="Bonometti L."/>
            <person name="Westerberg I."/>
            <person name="Brannstrom I.O."/>
            <person name="Guillou S."/>
            <person name="Cros-Aarteil S."/>
            <person name="Calhoun S."/>
            <person name="Haridas S."/>
            <person name="Kuo A."/>
            <person name="Mondo S."/>
            <person name="Pangilinan J."/>
            <person name="Riley R."/>
            <person name="Labutti K."/>
            <person name="Andreopoulos B."/>
            <person name="Lipzen A."/>
            <person name="Chen C."/>
            <person name="Yanf M."/>
            <person name="Daum C."/>
            <person name="Ng V."/>
            <person name="Clum A."/>
            <person name="Ohm R."/>
            <person name="Martin F."/>
            <person name="Silar P."/>
            <person name="Natvig D."/>
            <person name="Lalanne C."/>
            <person name="Gautier V."/>
            <person name="Ament-Velasquez S.L."/>
            <person name="Kruys A."/>
            <person name="Hutchinson M.I."/>
            <person name="Powell A.J."/>
            <person name="Barry K."/>
            <person name="Miller A.N."/>
            <person name="Grigoriev I.V."/>
            <person name="Debuchy R."/>
            <person name="Gladieux P."/>
            <person name="Thoren M.H."/>
            <person name="Johannesson H."/>
        </authorList>
    </citation>
    <scope>NUCLEOTIDE SEQUENCE</scope>
    <source>
        <strain evidence="4">CBS 103.79</strain>
    </source>
</reference>
<accession>A0AAN6MTJ8</accession>
<feature type="region of interest" description="Disordered" evidence="2">
    <location>
        <begin position="1071"/>
        <end position="1209"/>
    </location>
</feature>
<proteinExistence type="predicted"/>
<evidence type="ECO:0000256" key="2">
    <source>
        <dbReference type="SAM" id="MobiDB-lite"/>
    </source>
</evidence>
<protein>
    <recommendedName>
        <fullName evidence="3">F-box domain-containing protein</fullName>
    </recommendedName>
</protein>
<name>A0AAN6MTJ8_9PEZI</name>
<dbReference type="PANTHER" id="PTHR13037">
    <property type="entry name" value="FORMIN"/>
    <property type="match status" value="1"/>
</dbReference>
<evidence type="ECO:0000313" key="5">
    <source>
        <dbReference type="Proteomes" id="UP001303889"/>
    </source>
</evidence>
<feature type="compositionally biased region" description="Basic residues" evidence="2">
    <location>
        <begin position="987"/>
        <end position="1001"/>
    </location>
</feature>
<dbReference type="InterPro" id="IPR001810">
    <property type="entry name" value="F-box_dom"/>
</dbReference>
<keyword evidence="1" id="KW-0945">Host-virus interaction</keyword>
<feature type="region of interest" description="Disordered" evidence="2">
    <location>
        <begin position="73"/>
        <end position="92"/>
    </location>
</feature>
<dbReference type="SUPFAM" id="SSF81383">
    <property type="entry name" value="F-box domain"/>
    <property type="match status" value="1"/>
</dbReference>
<feature type="region of interest" description="Disordered" evidence="2">
    <location>
        <begin position="1236"/>
        <end position="1303"/>
    </location>
</feature>
<feature type="domain" description="F-box" evidence="3">
    <location>
        <begin position="98"/>
        <end position="138"/>
    </location>
</feature>
<dbReference type="EMBL" id="MU855318">
    <property type="protein sequence ID" value="KAK3906832.1"/>
    <property type="molecule type" value="Genomic_DNA"/>
</dbReference>
<evidence type="ECO:0000256" key="1">
    <source>
        <dbReference type="ARBA" id="ARBA00022581"/>
    </source>
</evidence>
<dbReference type="PANTHER" id="PTHR13037:SF24">
    <property type="entry name" value="POLYCOMB PROTEIN PCL-RELATED"/>
    <property type="match status" value="1"/>
</dbReference>
<feature type="compositionally biased region" description="Polar residues" evidence="2">
    <location>
        <begin position="1"/>
        <end position="11"/>
    </location>
</feature>
<feature type="compositionally biased region" description="Basic and acidic residues" evidence="2">
    <location>
        <begin position="390"/>
        <end position="416"/>
    </location>
</feature>